<sequence length="90" mass="8339">MMKKLVAAALAGTLALSLGACNTPQDRALGGGVLGAGLGAAVGGLATGRAGGALAGAAIGGAGGAIAGAATAPRCPYGTYRDAYGDVYCR</sequence>
<evidence type="ECO:0000313" key="3">
    <source>
        <dbReference type="Proteomes" id="UP001055108"/>
    </source>
</evidence>
<dbReference type="EMBL" id="BPQM01000100">
    <property type="protein sequence ID" value="GJD80537.1"/>
    <property type="molecule type" value="Genomic_DNA"/>
</dbReference>
<reference evidence="2" key="1">
    <citation type="journal article" date="2016" name="Front. Microbiol.">
        <title>Genome Sequence of the Piezophilic, Mesophilic Sulfate-Reducing Bacterium Desulfovibrio indicus J2T.</title>
        <authorList>
            <person name="Cao J."/>
            <person name="Maignien L."/>
            <person name="Shao Z."/>
            <person name="Alain K."/>
            <person name="Jebbar M."/>
        </authorList>
    </citation>
    <scope>NUCLEOTIDE SEQUENCE</scope>
    <source>
        <strain evidence="2">NBRC 103626</strain>
    </source>
</reference>
<feature type="chain" id="PRO_5041309950" description="Glycine zipper domain-containing protein" evidence="1">
    <location>
        <begin position="21"/>
        <end position="90"/>
    </location>
</feature>
<keyword evidence="3" id="KW-1185">Reference proteome</keyword>
<protein>
    <recommendedName>
        <fullName evidence="4">Glycine zipper domain-containing protein</fullName>
    </recommendedName>
</protein>
<feature type="signal peptide" evidence="1">
    <location>
        <begin position="1"/>
        <end position="20"/>
    </location>
</feature>
<dbReference type="PROSITE" id="PS51257">
    <property type="entry name" value="PROKAR_LIPOPROTEIN"/>
    <property type="match status" value="1"/>
</dbReference>
<accession>A0AA37MBW0</accession>
<evidence type="ECO:0000256" key="1">
    <source>
        <dbReference type="SAM" id="SignalP"/>
    </source>
</evidence>
<name>A0AA37MBW0_9HYPH</name>
<gene>
    <name evidence="2" type="ORF">NBEOAGPD_3778</name>
</gene>
<comment type="caution">
    <text evidence="2">The sequence shown here is derived from an EMBL/GenBank/DDBJ whole genome shotgun (WGS) entry which is preliminary data.</text>
</comment>
<keyword evidence="1" id="KW-0732">Signal</keyword>
<dbReference type="AlphaFoldDB" id="A0AA37MBW0"/>
<proteinExistence type="predicted"/>
<evidence type="ECO:0000313" key="2">
    <source>
        <dbReference type="EMBL" id="GJD80537.1"/>
    </source>
</evidence>
<dbReference type="Proteomes" id="UP001055108">
    <property type="component" value="Unassembled WGS sequence"/>
</dbReference>
<organism evidence="2 3">
    <name type="scientific">Methylobacterium gregans</name>
    <dbReference type="NCBI Taxonomy" id="374424"/>
    <lineage>
        <taxon>Bacteria</taxon>
        <taxon>Pseudomonadati</taxon>
        <taxon>Pseudomonadota</taxon>
        <taxon>Alphaproteobacteria</taxon>
        <taxon>Hyphomicrobiales</taxon>
        <taxon>Methylobacteriaceae</taxon>
        <taxon>Methylobacterium</taxon>
    </lineage>
</organism>
<reference evidence="2" key="2">
    <citation type="submission" date="2021-08" db="EMBL/GenBank/DDBJ databases">
        <authorList>
            <person name="Tani A."/>
            <person name="Ola A."/>
            <person name="Ogura Y."/>
            <person name="Katsura K."/>
            <person name="Hayashi T."/>
        </authorList>
    </citation>
    <scope>NUCLEOTIDE SEQUENCE</scope>
    <source>
        <strain evidence="2">NBRC 103626</strain>
    </source>
</reference>
<evidence type="ECO:0008006" key="4">
    <source>
        <dbReference type="Google" id="ProtNLM"/>
    </source>
</evidence>